<dbReference type="GO" id="GO:0008782">
    <property type="term" value="F:adenosylhomocysteine nucleosidase activity"/>
    <property type="evidence" value="ECO:0007669"/>
    <property type="project" value="TreeGrafter"/>
</dbReference>
<keyword evidence="4" id="KW-1185">Reference proteome</keyword>
<evidence type="ECO:0000313" key="3">
    <source>
        <dbReference type="EMBL" id="GCE27579.1"/>
    </source>
</evidence>
<comment type="caution">
    <text evidence="3">The sequence shown here is derived from an EMBL/GenBank/DDBJ whole genome shotgun (WGS) entry which is preliminary data.</text>
</comment>
<evidence type="ECO:0000256" key="1">
    <source>
        <dbReference type="SAM" id="MobiDB-lite"/>
    </source>
</evidence>
<dbReference type="GO" id="GO:0008930">
    <property type="term" value="F:methylthioadenosine nucleosidase activity"/>
    <property type="evidence" value="ECO:0007669"/>
    <property type="project" value="TreeGrafter"/>
</dbReference>
<organism evidence="3 4">
    <name type="scientific">Dictyobacter alpinus</name>
    <dbReference type="NCBI Taxonomy" id="2014873"/>
    <lineage>
        <taxon>Bacteria</taxon>
        <taxon>Bacillati</taxon>
        <taxon>Chloroflexota</taxon>
        <taxon>Ktedonobacteria</taxon>
        <taxon>Ktedonobacterales</taxon>
        <taxon>Dictyobacteraceae</taxon>
        <taxon>Dictyobacter</taxon>
    </lineage>
</organism>
<feature type="region of interest" description="Disordered" evidence="1">
    <location>
        <begin position="261"/>
        <end position="294"/>
    </location>
</feature>
<sequence>MDKQTNLNAVILTAIPLEYQAIRAHLKDLQEEIHPEGTLYERGVFLASNRRWEVGIAETRKGSANAAFEAGRAIDYFKPQVVLFVGIAGGLKDVLIGDVVAATKVYGYESGKASKTFLPRPEIGQSTYRMIQRAQKEARDTVWFNRSIKSNVTPQPRVFVDAIAAGEKVIDSTRSATYQFLRKQYSDAIAVEMEGYGFLQATRANQHVEALIIRGISDLIDNKNVTDKNNSQEIAANHASAFAFEILSKLTPPELQGAFDRRSSESVLSNPTSTSSIRQQTTSGNIIAPIGDNGHNVINYTEHSKRRREKDA</sequence>
<dbReference type="GO" id="GO:0005829">
    <property type="term" value="C:cytosol"/>
    <property type="evidence" value="ECO:0007669"/>
    <property type="project" value="TreeGrafter"/>
</dbReference>
<reference evidence="4" key="1">
    <citation type="submission" date="2018-12" db="EMBL/GenBank/DDBJ databases">
        <title>Tengunoibacter tsumagoiensis gen. nov., sp. nov., Dictyobacter kobayashii sp. nov., D. alpinus sp. nov., and D. joshuensis sp. nov. and description of Dictyobacteraceae fam. nov. within the order Ktedonobacterales isolated from Tengu-no-mugimeshi.</title>
        <authorList>
            <person name="Wang C.M."/>
            <person name="Zheng Y."/>
            <person name="Sakai Y."/>
            <person name="Toyoda A."/>
            <person name="Minakuchi Y."/>
            <person name="Abe K."/>
            <person name="Yokota A."/>
            <person name="Yabe S."/>
        </authorList>
    </citation>
    <scope>NUCLEOTIDE SEQUENCE [LARGE SCALE GENOMIC DNA]</scope>
    <source>
        <strain evidence="4">Uno16</strain>
    </source>
</reference>
<dbReference type="Pfam" id="PF01048">
    <property type="entry name" value="PNP_UDP_1"/>
    <property type="match status" value="1"/>
</dbReference>
<protein>
    <submittedName>
        <fullName evidence="3">Nucleosidase</fullName>
    </submittedName>
</protein>
<dbReference type="CDD" id="cd09008">
    <property type="entry name" value="MTAN"/>
    <property type="match status" value="1"/>
</dbReference>
<gene>
    <name evidence="3" type="ORF">KDA_30630</name>
</gene>
<dbReference type="OrthoDB" id="157431at2"/>
<dbReference type="GO" id="GO:0009116">
    <property type="term" value="P:nucleoside metabolic process"/>
    <property type="evidence" value="ECO:0007669"/>
    <property type="project" value="InterPro"/>
</dbReference>
<evidence type="ECO:0000259" key="2">
    <source>
        <dbReference type="Pfam" id="PF01048"/>
    </source>
</evidence>
<dbReference type="PANTHER" id="PTHR46832">
    <property type="entry name" value="5'-METHYLTHIOADENOSINE/S-ADENOSYLHOMOCYSTEINE NUCLEOSIDASE"/>
    <property type="match status" value="1"/>
</dbReference>
<feature type="compositionally biased region" description="Low complexity" evidence="1">
    <location>
        <begin position="272"/>
        <end position="283"/>
    </location>
</feature>
<dbReference type="AlphaFoldDB" id="A0A402B8C7"/>
<dbReference type="SUPFAM" id="SSF53167">
    <property type="entry name" value="Purine and uridine phosphorylases"/>
    <property type="match status" value="1"/>
</dbReference>
<dbReference type="PANTHER" id="PTHR46832:SF1">
    <property type="entry name" value="5'-METHYLTHIOADENOSINE_S-ADENOSYLHOMOCYSTEINE NUCLEOSIDASE"/>
    <property type="match status" value="1"/>
</dbReference>
<dbReference type="RefSeq" id="WP_126627909.1">
    <property type="nucleotide sequence ID" value="NZ_BIFT01000001.1"/>
</dbReference>
<dbReference type="GO" id="GO:0019284">
    <property type="term" value="P:L-methionine salvage from S-adenosylmethionine"/>
    <property type="evidence" value="ECO:0007669"/>
    <property type="project" value="TreeGrafter"/>
</dbReference>
<feature type="domain" description="Nucleoside phosphorylase" evidence="2">
    <location>
        <begin position="10"/>
        <end position="247"/>
    </location>
</feature>
<dbReference type="Proteomes" id="UP000287171">
    <property type="component" value="Unassembled WGS sequence"/>
</dbReference>
<dbReference type="EMBL" id="BIFT01000001">
    <property type="protein sequence ID" value="GCE27579.1"/>
    <property type="molecule type" value="Genomic_DNA"/>
</dbReference>
<evidence type="ECO:0000313" key="4">
    <source>
        <dbReference type="Proteomes" id="UP000287171"/>
    </source>
</evidence>
<dbReference type="InterPro" id="IPR000845">
    <property type="entry name" value="Nucleoside_phosphorylase_d"/>
</dbReference>
<accession>A0A402B8C7</accession>
<proteinExistence type="predicted"/>
<dbReference type="InterPro" id="IPR035994">
    <property type="entry name" value="Nucleoside_phosphorylase_sf"/>
</dbReference>
<name>A0A402B8C7_9CHLR</name>
<dbReference type="Gene3D" id="3.40.50.1580">
    <property type="entry name" value="Nucleoside phosphorylase domain"/>
    <property type="match status" value="1"/>
</dbReference>